<dbReference type="NCBIfam" id="TIGR04056">
    <property type="entry name" value="OMP_RagA_SusC"/>
    <property type="match status" value="1"/>
</dbReference>
<evidence type="ECO:0000256" key="4">
    <source>
        <dbReference type="ARBA" id="ARBA00022692"/>
    </source>
</evidence>
<comment type="subcellular location">
    <subcellularLocation>
        <location evidence="1 8">Cell outer membrane</location>
        <topology evidence="1 8">Multi-pass membrane protein</topology>
    </subcellularLocation>
</comment>
<dbReference type="PROSITE" id="PS52016">
    <property type="entry name" value="TONB_DEPENDENT_REC_3"/>
    <property type="match status" value="1"/>
</dbReference>
<keyword evidence="3 8" id="KW-1134">Transmembrane beta strand</keyword>
<dbReference type="FunFam" id="2.170.130.10:FF:000003">
    <property type="entry name" value="SusC/RagA family TonB-linked outer membrane protein"/>
    <property type="match status" value="1"/>
</dbReference>
<dbReference type="InterPro" id="IPR039426">
    <property type="entry name" value="TonB-dep_rcpt-like"/>
</dbReference>
<dbReference type="Pfam" id="PF00593">
    <property type="entry name" value="TonB_dep_Rec_b-barrel"/>
    <property type="match status" value="1"/>
</dbReference>
<dbReference type="InterPro" id="IPR023996">
    <property type="entry name" value="TonB-dep_OMP_SusC/RagA"/>
</dbReference>
<evidence type="ECO:0000256" key="9">
    <source>
        <dbReference type="RuleBase" id="RU003357"/>
    </source>
</evidence>
<feature type="domain" description="TonB-dependent receptor plug" evidence="11">
    <location>
        <begin position="219"/>
        <end position="324"/>
    </location>
</feature>
<evidence type="ECO:0000256" key="8">
    <source>
        <dbReference type="PROSITE-ProRule" id="PRU01360"/>
    </source>
</evidence>
<protein>
    <submittedName>
        <fullName evidence="12">TonB-linked outer membrane protein, SusC/RagA family</fullName>
    </submittedName>
</protein>
<feature type="domain" description="TonB-dependent receptor-like beta-barrel" evidence="10">
    <location>
        <begin position="495"/>
        <end position="1078"/>
    </location>
</feature>
<dbReference type="Proteomes" id="UP000190852">
    <property type="component" value="Unassembled WGS sequence"/>
</dbReference>
<evidence type="ECO:0000256" key="5">
    <source>
        <dbReference type="ARBA" id="ARBA00023077"/>
    </source>
</evidence>
<dbReference type="Pfam" id="PF13715">
    <property type="entry name" value="CarbopepD_reg_2"/>
    <property type="match status" value="1"/>
</dbReference>
<proteinExistence type="inferred from homology"/>
<dbReference type="AlphaFoldDB" id="A0A1T5BEQ8"/>
<dbReference type="FunFam" id="2.60.40.1120:FF:000003">
    <property type="entry name" value="Outer membrane protein Omp121"/>
    <property type="match status" value="1"/>
</dbReference>
<dbReference type="InterPro" id="IPR036942">
    <property type="entry name" value="Beta-barrel_TonB_sf"/>
</dbReference>
<dbReference type="InterPro" id="IPR012910">
    <property type="entry name" value="Plug_dom"/>
</dbReference>
<dbReference type="Gene3D" id="2.60.40.1120">
    <property type="entry name" value="Carboxypeptidase-like, regulatory domain"/>
    <property type="match status" value="1"/>
</dbReference>
<keyword evidence="13" id="KW-1185">Reference proteome</keyword>
<accession>A0A1T5BEQ8</accession>
<dbReference type="Pfam" id="PF07715">
    <property type="entry name" value="Plug"/>
    <property type="match status" value="1"/>
</dbReference>
<keyword evidence="6 8" id="KW-0472">Membrane</keyword>
<dbReference type="Gene3D" id="2.40.170.20">
    <property type="entry name" value="TonB-dependent receptor, beta-barrel domain"/>
    <property type="match status" value="1"/>
</dbReference>
<dbReference type="InterPro" id="IPR037066">
    <property type="entry name" value="Plug_dom_sf"/>
</dbReference>
<keyword evidence="5 9" id="KW-0798">TonB box</keyword>
<comment type="similarity">
    <text evidence="8 9">Belongs to the TonB-dependent receptor family.</text>
</comment>
<reference evidence="13" key="1">
    <citation type="submission" date="2017-02" db="EMBL/GenBank/DDBJ databases">
        <authorList>
            <person name="Varghese N."/>
            <person name="Submissions S."/>
        </authorList>
    </citation>
    <scope>NUCLEOTIDE SEQUENCE [LARGE SCALE GENOMIC DNA]</scope>
    <source>
        <strain evidence="13">DSM 24967</strain>
    </source>
</reference>
<evidence type="ECO:0000313" key="13">
    <source>
        <dbReference type="Proteomes" id="UP000190852"/>
    </source>
</evidence>
<dbReference type="InterPro" id="IPR000531">
    <property type="entry name" value="Beta-barrel_TonB"/>
</dbReference>
<evidence type="ECO:0000256" key="7">
    <source>
        <dbReference type="ARBA" id="ARBA00023237"/>
    </source>
</evidence>
<evidence type="ECO:0000259" key="10">
    <source>
        <dbReference type="Pfam" id="PF00593"/>
    </source>
</evidence>
<dbReference type="Gene3D" id="2.170.130.10">
    <property type="entry name" value="TonB-dependent receptor, plug domain"/>
    <property type="match status" value="1"/>
</dbReference>
<dbReference type="NCBIfam" id="TIGR04057">
    <property type="entry name" value="SusC_RagA_signa"/>
    <property type="match status" value="1"/>
</dbReference>
<sequence length="1114" mass="123378">MDNFSYFKFFLTKDMKKTLQIMRISFFMLFVTLFQVVAVESYSQSATVSVDAKHISLSNLFNTIERQSEFLFTYVNADVENVYVDVKIKNRNVGSVLSEVLKGTNLAYSINDRNINIYKVSSVNQSKIRKITGKVSDSNGDAIIGANVVVKGTTNGTITDIDGNFSIEVLSSDVLLISYIGFLSQEIKVGDNSVFNTTLKEDALGLDEVVVVGFGTQKKANLTGAVSSVSVQEMGKRQVGQTSLALQGLVPGVAVTQRSGQPGADGGTISIRGKTTLGNNDALILVDGVEMGLNNIDASMIESISVLKDAASAAIYGSRAANGVILVTTKRAEADKFSVSYNAYVGQQSVIDSPNKVDAIDHMLLTNIAYTNTGKSPLYSDSYIQSYMTNMLTDRDQYPNTDWLSETMTNNGLMQNHFLTLSGGSKRIRTVANFGYFDQNGIIENSNFKRYTFRMNTDMDISEKFSARIDAHLALTKRLSPSRDDAFSWANRIPANQAGVLSNGQWGEGWNGDNPIAFTRDGGLRKVDNPSATLNFSLTYKPTDWLTVQGIYSPNYWETHNTAFSKMVQTYKYDGTPAYASPQMSTLNDQSDRNLRNLLTGSVTFDKTFGVHGVKAMVGYQQEDFRNDGHRGYREKFVFPDYPVLSAGGEENQKAYGWASEWALQSYFGRINYDFNDKYLFEANVRYDGSSKFATGNKWGVFPSFSAGWRVSEEPFWNKIKPVVDNFKVRASWGQLGNQNIGDNYPFSSDLNLGLQYIFNNQVASGAGITALANKLITWETTSVTDIGVDFTLLGKLNITADYFYKVTDDILLNLDVPLIIGMTAPAQNAGKVENRGWDLGISYADRIGDFNYRMALNISDVRNKVLDLKGVNETGLTVNREGEEMNSLYALEAIGYIQPEDYDANGAYLHATQYGNFSVGDIKYKDQLTVDTDGDGIPDAGDGVINTSDRVIIGGTIPRYTFGLSMSGEYKGVDLSVLLQGVGKANGYLYGQGIQPFYQGGTVQEQHKDYWTEDNRNAKFPRLAFNETNNTQHSSFWMKNAAYVRLKNIQLGYSIPKKIINKASISNLRFYISADNLFTLENFWDGFDVEAPVGNGGYYPQMKSLSFGVDVRF</sequence>
<keyword evidence="2 8" id="KW-0813">Transport</keyword>
<evidence type="ECO:0000256" key="6">
    <source>
        <dbReference type="ARBA" id="ARBA00023136"/>
    </source>
</evidence>
<keyword evidence="4 8" id="KW-0812">Transmembrane</keyword>
<evidence type="ECO:0000256" key="1">
    <source>
        <dbReference type="ARBA" id="ARBA00004571"/>
    </source>
</evidence>
<keyword evidence="7 8" id="KW-0998">Cell outer membrane</keyword>
<dbReference type="InterPro" id="IPR023997">
    <property type="entry name" value="TonB-dep_OMP_SusC/RagA_CS"/>
</dbReference>
<evidence type="ECO:0000256" key="3">
    <source>
        <dbReference type="ARBA" id="ARBA00022452"/>
    </source>
</evidence>
<organism evidence="12 13">
    <name type="scientific">Parabacteroides chartae</name>
    <dbReference type="NCBI Taxonomy" id="1037355"/>
    <lineage>
        <taxon>Bacteria</taxon>
        <taxon>Pseudomonadati</taxon>
        <taxon>Bacteroidota</taxon>
        <taxon>Bacteroidia</taxon>
        <taxon>Bacteroidales</taxon>
        <taxon>Tannerellaceae</taxon>
        <taxon>Parabacteroides</taxon>
    </lineage>
</organism>
<dbReference type="GO" id="GO:0009279">
    <property type="term" value="C:cell outer membrane"/>
    <property type="evidence" value="ECO:0007669"/>
    <property type="project" value="UniProtKB-SubCell"/>
</dbReference>
<gene>
    <name evidence="12" type="ORF">SAMN05660349_01239</name>
</gene>
<evidence type="ECO:0000256" key="2">
    <source>
        <dbReference type="ARBA" id="ARBA00022448"/>
    </source>
</evidence>
<dbReference type="EMBL" id="FUYQ01000007">
    <property type="protein sequence ID" value="SKB45726.1"/>
    <property type="molecule type" value="Genomic_DNA"/>
</dbReference>
<dbReference type="SUPFAM" id="SSF49464">
    <property type="entry name" value="Carboxypeptidase regulatory domain-like"/>
    <property type="match status" value="1"/>
</dbReference>
<dbReference type="SUPFAM" id="SSF56935">
    <property type="entry name" value="Porins"/>
    <property type="match status" value="1"/>
</dbReference>
<name>A0A1T5BEQ8_9BACT</name>
<dbReference type="InterPro" id="IPR008969">
    <property type="entry name" value="CarboxyPept-like_regulatory"/>
</dbReference>
<evidence type="ECO:0000313" key="12">
    <source>
        <dbReference type="EMBL" id="SKB45726.1"/>
    </source>
</evidence>
<evidence type="ECO:0000259" key="11">
    <source>
        <dbReference type="Pfam" id="PF07715"/>
    </source>
</evidence>